<evidence type="ECO:0000256" key="3">
    <source>
        <dbReference type="RuleBase" id="RU000363"/>
    </source>
</evidence>
<evidence type="ECO:0000313" key="5">
    <source>
        <dbReference type="Proteomes" id="UP000290637"/>
    </source>
</evidence>
<dbReference type="Gene3D" id="3.40.50.720">
    <property type="entry name" value="NAD(P)-binding Rossmann-like Domain"/>
    <property type="match status" value="1"/>
</dbReference>
<evidence type="ECO:0000313" key="4">
    <source>
        <dbReference type="EMBL" id="QBE63092.1"/>
    </source>
</evidence>
<comment type="similarity">
    <text evidence="1 3">Belongs to the short-chain dehydrogenases/reductases (SDR) family.</text>
</comment>
<evidence type="ECO:0000256" key="1">
    <source>
        <dbReference type="ARBA" id="ARBA00006484"/>
    </source>
</evidence>
<dbReference type="InterPro" id="IPR036291">
    <property type="entry name" value="NAD(P)-bd_dom_sf"/>
</dbReference>
<reference evidence="4 5" key="1">
    <citation type="submission" date="2019-02" db="EMBL/GenBank/DDBJ databases">
        <title>Draft Genome Sequences of Six Type Strains of the Genus Massilia.</title>
        <authorList>
            <person name="Miess H."/>
            <person name="Frediansyhah A."/>
            <person name="Gross H."/>
        </authorList>
    </citation>
    <scope>NUCLEOTIDE SEQUENCE [LARGE SCALE GENOMIC DNA]</scope>
    <source>
        <strain evidence="4 5">DSM 17473</strain>
    </source>
</reference>
<evidence type="ECO:0000256" key="2">
    <source>
        <dbReference type="ARBA" id="ARBA00023002"/>
    </source>
</evidence>
<keyword evidence="5" id="KW-1185">Reference proteome</keyword>
<dbReference type="PRINTS" id="PR00081">
    <property type="entry name" value="GDHRDH"/>
</dbReference>
<protein>
    <submittedName>
        <fullName evidence="4">SDR family oxidoreductase</fullName>
    </submittedName>
</protein>
<proteinExistence type="inferred from homology"/>
<dbReference type="KEGG" id="plue:EWM63_08965"/>
<dbReference type="OrthoDB" id="9797538at2"/>
<dbReference type="NCBIfam" id="NF005437">
    <property type="entry name" value="PRK07024.1"/>
    <property type="match status" value="1"/>
</dbReference>
<name>A0A4P6KX40_9BURK</name>
<dbReference type="InterPro" id="IPR020904">
    <property type="entry name" value="Sc_DH/Rdtase_CS"/>
</dbReference>
<dbReference type="PANTHER" id="PTHR44196:SF1">
    <property type="entry name" value="DEHYDROGENASE_REDUCTASE SDR FAMILY MEMBER 7B"/>
    <property type="match status" value="1"/>
</dbReference>
<dbReference type="SUPFAM" id="SSF51735">
    <property type="entry name" value="NAD(P)-binding Rossmann-fold domains"/>
    <property type="match status" value="1"/>
</dbReference>
<organism evidence="4 5">
    <name type="scientific">Pseudoduganella lutea</name>
    <dbReference type="NCBI Taxonomy" id="321985"/>
    <lineage>
        <taxon>Bacteria</taxon>
        <taxon>Pseudomonadati</taxon>
        <taxon>Pseudomonadota</taxon>
        <taxon>Betaproteobacteria</taxon>
        <taxon>Burkholderiales</taxon>
        <taxon>Oxalobacteraceae</taxon>
        <taxon>Telluria group</taxon>
        <taxon>Pseudoduganella</taxon>
    </lineage>
</organism>
<dbReference type="RefSeq" id="WP_130186223.1">
    <property type="nucleotide sequence ID" value="NZ_CP035913.1"/>
</dbReference>
<dbReference type="EMBL" id="CP035913">
    <property type="protein sequence ID" value="QBE63092.1"/>
    <property type="molecule type" value="Genomic_DNA"/>
</dbReference>
<keyword evidence="2" id="KW-0560">Oxidoreductase</keyword>
<gene>
    <name evidence="4" type="ORF">EWM63_08965</name>
</gene>
<sequence>MADVLASVSAKASATALTKLSAAAGPRVFITGASSGIGAALAARYAAQGATLGLFARREPVLRELAASLPFPEKHSIHAGDVCDHAALAAAARAFIAHAGGIDIVIASAGISHGTLTEVPEDLPVFETIIATNVTATVATFAPFIEAMREQGHGTLVGIASVAGVRGLPGGGAYSASKAAVVTYCEALRLEMRRHGIRVVTIAPGYIDTPMTRQNKYHMPFLMTPERFAASAVRAIAGGVRYRVIPWQMGVVARLLRWLPDALYDLAFARAPRKARKSAS</sequence>
<dbReference type="GO" id="GO:0016020">
    <property type="term" value="C:membrane"/>
    <property type="evidence" value="ECO:0007669"/>
    <property type="project" value="TreeGrafter"/>
</dbReference>
<accession>A0A4P6KX40</accession>
<dbReference type="GO" id="GO:0016491">
    <property type="term" value="F:oxidoreductase activity"/>
    <property type="evidence" value="ECO:0007669"/>
    <property type="project" value="UniProtKB-KW"/>
</dbReference>
<dbReference type="Proteomes" id="UP000290637">
    <property type="component" value="Chromosome"/>
</dbReference>
<dbReference type="AlphaFoldDB" id="A0A4P6KX40"/>
<dbReference type="PROSITE" id="PS00061">
    <property type="entry name" value="ADH_SHORT"/>
    <property type="match status" value="1"/>
</dbReference>
<dbReference type="Pfam" id="PF00106">
    <property type="entry name" value="adh_short"/>
    <property type="match status" value="1"/>
</dbReference>
<dbReference type="PANTHER" id="PTHR44196">
    <property type="entry name" value="DEHYDROGENASE/REDUCTASE SDR FAMILY MEMBER 7B"/>
    <property type="match status" value="1"/>
</dbReference>
<dbReference type="InterPro" id="IPR002347">
    <property type="entry name" value="SDR_fam"/>
</dbReference>
<dbReference type="PRINTS" id="PR00080">
    <property type="entry name" value="SDRFAMILY"/>
</dbReference>